<accession>A0A5S9M9V3</accession>
<proteinExistence type="predicted"/>
<evidence type="ECO:0000259" key="1">
    <source>
        <dbReference type="Pfam" id="PF00455"/>
    </source>
</evidence>
<dbReference type="InterPro" id="IPR014036">
    <property type="entry name" value="DeoR-like_C"/>
</dbReference>
<organism evidence="2 3">
    <name type="scientific">Bacillus safensis</name>
    <dbReference type="NCBI Taxonomy" id="561879"/>
    <lineage>
        <taxon>Bacteria</taxon>
        <taxon>Bacillati</taxon>
        <taxon>Bacillota</taxon>
        <taxon>Bacilli</taxon>
        <taxon>Bacillales</taxon>
        <taxon>Bacillaceae</taxon>
        <taxon>Bacillus</taxon>
    </lineage>
</organism>
<gene>
    <name evidence="2" type="ORF">BsIDN1_35310</name>
</gene>
<sequence length="66" mass="7351">MIFIDSGTTTLEMLPYLTEKQVTIVTNNVDFITQAMPYENLTIFSTGGMLERKTNSFSLAIKVLSA</sequence>
<dbReference type="Proteomes" id="UP000464658">
    <property type="component" value="Chromosome"/>
</dbReference>
<feature type="domain" description="DeoR-like transcriptional repressor C-terminal sensor" evidence="1">
    <location>
        <begin position="1"/>
        <end position="58"/>
    </location>
</feature>
<name>A0A5S9M9V3_BACIA</name>
<reference evidence="2 3" key="1">
    <citation type="submission" date="2019-12" db="EMBL/GenBank/DDBJ databases">
        <title>Full genome sequence of a Bacillus safensis strain isolated from commercially available natto in Indonesia.</title>
        <authorList>
            <person name="Yoshida M."/>
            <person name="Uomi M."/>
            <person name="Waturangi D."/>
            <person name="Ekaputri J.J."/>
            <person name="Setiamarga D.H.E."/>
        </authorList>
    </citation>
    <scope>NUCLEOTIDE SEQUENCE [LARGE SCALE GENOMIC DNA]</scope>
    <source>
        <strain evidence="2 3">IDN1</strain>
    </source>
</reference>
<evidence type="ECO:0000313" key="2">
    <source>
        <dbReference type="EMBL" id="BBP89913.1"/>
    </source>
</evidence>
<dbReference type="InterPro" id="IPR037171">
    <property type="entry name" value="NagB/RpiA_transferase-like"/>
</dbReference>
<dbReference type="AlphaFoldDB" id="A0A5S9M9V3"/>
<dbReference type="EMBL" id="AP021906">
    <property type="protein sequence ID" value="BBP89913.1"/>
    <property type="molecule type" value="Genomic_DNA"/>
</dbReference>
<dbReference type="SUPFAM" id="SSF100950">
    <property type="entry name" value="NagB/RpiA/CoA transferase-like"/>
    <property type="match status" value="1"/>
</dbReference>
<evidence type="ECO:0000313" key="3">
    <source>
        <dbReference type="Proteomes" id="UP000464658"/>
    </source>
</evidence>
<dbReference type="Pfam" id="PF00455">
    <property type="entry name" value="DeoRC"/>
    <property type="match status" value="1"/>
</dbReference>
<protein>
    <recommendedName>
        <fullName evidence="1">DeoR-like transcriptional repressor C-terminal sensor domain-containing protein</fullName>
    </recommendedName>
</protein>